<reference evidence="1 2" key="1">
    <citation type="submission" date="2024-02" db="EMBL/GenBank/DDBJ databases">
        <title>A nitrogen-fixing paenibacillus bacterium.</title>
        <authorList>
            <person name="Zhang W.L."/>
            <person name="Chen S.F."/>
        </authorList>
    </citation>
    <scope>NUCLEOTIDE SEQUENCE [LARGE SCALE GENOMIC DNA]</scope>
    <source>
        <strain evidence="1 2">M1</strain>
    </source>
</reference>
<accession>A0ABU7VWE6</accession>
<dbReference type="Gene3D" id="3.30.470.20">
    <property type="entry name" value="ATP-grasp fold, B domain"/>
    <property type="match status" value="1"/>
</dbReference>
<dbReference type="InterPro" id="IPR013815">
    <property type="entry name" value="ATP_grasp_subdomain_1"/>
</dbReference>
<evidence type="ECO:0000313" key="1">
    <source>
        <dbReference type="EMBL" id="MEF2968095.1"/>
    </source>
</evidence>
<dbReference type="SUPFAM" id="SSF56059">
    <property type="entry name" value="Glutathione synthetase ATP-binding domain-like"/>
    <property type="match status" value="1"/>
</dbReference>
<gene>
    <name evidence="1" type="ORF">V3851_19885</name>
</gene>
<dbReference type="Proteomes" id="UP001306950">
    <property type="component" value="Unassembled WGS sequence"/>
</dbReference>
<dbReference type="Pfam" id="PF15632">
    <property type="entry name" value="ATPgrasp_Ter"/>
    <property type="match status" value="1"/>
</dbReference>
<keyword evidence="2" id="KW-1185">Reference proteome</keyword>
<protein>
    <submittedName>
        <fullName evidence="1">ATP-grasp domain-containing protein</fullName>
    </submittedName>
</protein>
<dbReference type="Gene3D" id="3.40.50.20">
    <property type="match status" value="1"/>
</dbReference>
<dbReference type="Gene3D" id="3.30.1490.20">
    <property type="entry name" value="ATP-grasp fold, A domain"/>
    <property type="match status" value="1"/>
</dbReference>
<organism evidence="1 2">
    <name type="scientific">Paenibacillus haidiansis</name>
    <dbReference type="NCBI Taxonomy" id="1574488"/>
    <lineage>
        <taxon>Bacteria</taxon>
        <taxon>Bacillati</taxon>
        <taxon>Bacillota</taxon>
        <taxon>Bacilli</taxon>
        <taxon>Bacillales</taxon>
        <taxon>Paenibacillaceae</taxon>
        <taxon>Paenibacillus</taxon>
    </lineage>
</organism>
<sequence>MNVLVMSISKKVPMLKAIKDALHQIEGTSLLFGADTNDQCIGRYFVDEYWHCPPLSRLPIQDFIEYCLTKNITVVFPSRDGELSYFAQYRGKLGEKGIYTMISDIGAVELSLDKLLFSQKLNEVGFSSIPSFEDVKFDTDHYVVKERFGAASKQVGIRLNRDQALRYSMQLRIPIFQPYIDGVECSADVYVDQNYQTKGVIVRKRNYVEAGESQITASFHHPGYEKMFGEIAEYFRLKGHVMFQFIVDQSGTPHIIECNARFGGASTLSLSMGLDSFYWFIQESRGIPSSELPFKRSLKEKTLIRHAEDFII</sequence>
<evidence type="ECO:0000313" key="2">
    <source>
        <dbReference type="Proteomes" id="UP001306950"/>
    </source>
</evidence>
<dbReference type="EMBL" id="JAZHPZ010000012">
    <property type="protein sequence ID" value="MEF2968095.1"/>
    <property type="molecule type" value="Genomic_DNA"/>
</dbReference>
<name>A0ABU7VWE6_9BACL</name>
<dbReference type="RefSeq" id="WP_331848308.1">
    <property type="nucleotide sequence ID" value="NZ_JAZHPZ010000012.1"/>
</dbReference>
<comment type="caution">
    <text evidence="1">The sequence shown here is derived from an EMBL/GenBank/DDBJ whole genome shotgun (WGS) entry which is preliminary data.</text>
</comment>
<proteinExistence type="predicted"/>